<dbReference type="Gene3D" id="2.130.10.10">
    <property type="entry name" value="YVTN repeat-like/Quinoprotein amine dehydrogenase"/>
    <property type="match status" value="1"/>
</dbReference>
<dbReference type="PANTHER" id="PTHR34512:SF30">
    <property type="entry name" value="OUTER MEMBRANE PROTEIN ASSEMBLY FACTOR BAMB"/>
    <property type="match status" value="1"/>
</dbReference>
<proteinExistence type="predicted"/>
<feature type="domain" description="Pyrrolo-quinoline quinone repeat" evidence="2">
    <location>
        <begin position="82"/>
        <end position="329"/>
    </location>
</feature>
<dbReference type="AlphaFoldDB" id="A0A831LJJ6"/>
<comment type="caution">
    <text evidence="3">The sequence shown here is derived from an EMBL/GenBank/DDBJ whole genome shotgun (WGS) entry which is preliminary data.</text>
</comment>
<name>A0A831LJJ6_9BACT</name>
<evidence type="ECO:0000313" key="3">
    <source>
        <dbReference type="EMBL" id="HDR50773.1"/>
    </source>
</evidence>
<protein>
    <submittedName>
        <fullName evidence="3">Alcohol dehydrogenase</fullName>
    </submittedName>
</protein>
<dbReference type="InterPro" id="IPR002372">
    <property type="entry name" value="PQQ_rpt_dom"/>
</dbReference>
<accession>A0A831LJJ6</accession>
<dbReference type="Pfam" id="PF13360">
    <property type="entry name" value="PQQ_2"/>
    <property type="match status" value="1"/>
</dbReference>
<dbReference type="InterPro" id="IPR018391">
    <property type="entry name" value="PQQ_b-propeller_rpt"/>
</dbReference>
<dbReference type="SUPFAM" id="SSF50998">
    <property type="entry name" value="Quinoprotein alcohol dehydrogenase-like"/>
    <property type="match status" value="1"/>
</dbReference>
<dbReference type="EMBL" id="DSDK01000224">
    <property type="protein sequence ID" value="HDR50773.1"/>
    <property type="molecule type" value="Genomic_DNA"/>
</dbReference>
<reference evidence="3" key="1">
    <citation type="journal article" date="2020" name="mSystems">
        <title>Genome- and Community-Level Interaction Insights into Carbon Utilization and Element Cycling Functions of Hydrothermarchaeota in Hydrothermal Sediment.</title>
        <authorList>
            <person name="Zhou Z."/>
            <person name="Liu Y."/>
            <person name="Xu W."/>
            <person name="Pan J."/>
            <person name="Luo Z.H."/>
            <person name="Li M."/>
        </authorList>
    </citation>
    <scope>NUCLEOTIDE SEQUENCE [LARGE SCALE GENOMIC DNA]</scope>
    <source>
        <strain evidence="3">SpSt-1217</strain>
    </source>
</reference>
<gene>
    <name evidence="3" type="ORF">ENN90_04005</name>
</gene>
<dbReference type="InterPro" id="IPR015943">
    <property type="entry name" value="WD40/YVTN_repeat-like_dom_sf"/>
</dbReference>
<feature type="chain" id="PRO_5032280814" evidence="1">
    <location>
        <begin position="20"/>
        <end position="412"/>
    </location>
</feature>
<sequence length="412" mass="46865">MKKILFGILLVLFVSSSYAQLVQWRGPNRDGHFPETGLLKEWPENGPEILLEAEDIGKGWSSPILVGDMIYVTGMIDTLDYLTAMDLKGNVKWQVSYGRAWNQSFPDTRSTPVVEDERIYVQSGTGRVVCLNRDTGKEIWAVDVDDEFETEYGTWGNSETPLIVDDKIISTPAGPKTSVVALDKMTGEPVWQTESLGGPRAYASATIYEYNDFRYILAMIGTHLLAIHPETGELAWHYKYLDPEKWDREGLIWANTPIFKEDEIFLSMGYDYHAVMLKMDSTGTSVSEKFIDRTLDNHHHGVVIYEDHIYGSNWYDNRRGRWVCMVWDTGEIKYVDDWDTKGVLIMADGMFYAYNERGTVGLVKPGPSGFEVVSEFRITKGSGPHWAHPFISDGKLLLRHGEVLMVFDIKED</sequence>
<evidence type="ECO:0000256" key="1">
    <source>
        <dbReference type="SAM" id="SignalP"/>
    </source>
</evidence>
<feature type="signal peptide" evidence="1">
    <location>
        <begin position="1"/>
        <end position="19"/>
    </location>
</feature>
<dbReference type="InterPro" id="IPR011047">
    <property type="entry name" value="Quinoprotein_ADH-like_sf"/>
</dbReference>
<evidence type="ECO:0000259" key="2">
    <source>
        <dbReference type="Pfam" id="PF13360"/>
    </source>
</evidence>
<dbReference type="SMART" id="SM00564">
    <property type="entry name" value="PQQ"/>
    <property type="match status" value="4"/>
</dbReference>
<dbReference type="Proteomes" id="UP000886047">
    <property type="component" value="Unassembled WGS sequence"/>
</dbReference>
<keyword evidence="1" id="KW-0732">Signal</keyword>
<dbReference type="PANTHER" id="PTHR34512">
    <property type="entry name" value="CELL SURFACE PROTEIN"/>
    <property type="match status" value="1"/>
</dbReference>
<organism evidence="3">
    <name type="scientific">Mariniphaga anaerophila</name>
    <dbReference type="NCBI Taxonomy" id="1484053"/>
    <lineage>
        <taxon>Bacteria</taxon>
        <taxon>Pseudomonadati</taxon>
        <taxon>Bacteroidota</taxon>
        <taxon>Bacteroidia</taxon>
        <taxon>Marinilabiliales</taxon>
        <taxon>Prolixibacteraceae</taxon>
        <taxon>Mariniphaga</taxon>
    </lineage>
</organism>